<dbReference type="EMBL" id="JANFVX010000011">
    <property type="protein sequence ID" value="MCW0344945.1"/>
    <property type="molecule type" value="Genomic_DNA"/>
</dbReference>
<dbReference type="Gene3D" id="1.10.260.40">
    <property type="entry name" value="lambda repressor-like DNA-binding domains"/>
    <property type="match status" value="1"/>
</dbReference>
<dbReference type="SUPFAM" id="SSF47413">
    <property type="entry name" value="lambda repressor-like DNA-binding domains"/>
    <property type="match status" value="1"/>
</dbReference>
<dbReference type="Proteomes" id="UP001208888">
    <property type="component" value="Unassembled WGS sequence"/>
</dbReference>
<organism evidence="1 2">
    <name type="scientific">Pantoea ananas</name>
    <name type="common">Erwinia uredovora</name>
    <dbReference type="NCBI Taxonomy" id="553"/>
    <lineage>
        <taxon>Bacteria</taxon>
        <taxon>Pseudomonadati</taxon>
        <taxon>Pseudomonadota</taxon>
        <taxon>Gammaproteobacteria</taxon>
        <taxon>Enterobacterales</taxon>
        <taxon>Erwiniaceae</taxon>
        <taxon>Pantoea</taxon>
    </lineage>
</organism>
<dbReference type="GeneID" id="99735860"/>
<dbReference type="GO" id="GO:0003677">
    <property type="term" value="F:DNA binding"/>
    <property type="evidence" value="ECO:0007669"/>
    <property type="project" value="InterPro"/>
</dbReference>
<dbReference type="RefSeq" id="WP_072404004.1">
    <property type="nucleotide sequence ID" value="NZ_CP022427.1"/>
</dbReference>
<dbReference type="GO" id="GO:0006355">
    <property type="term" value="P:regulation of DNA-templated transcription"/>
    <property type="evidence" value="ECO:0007669"/>
    <property type="project" value="InterPro"/>
</dbReference>
<evidence type="ECO:0000313" key="1">
    <source>
        <dbReference type="EMBL" id="MCW0344945.1"/>
    </source>
</evidence>
<evidence type="ECO:0008006" key="3">
    <source>
        <dbReference type="Google" id="ProtNLM"/>
    </source>
</evidence>
<name>A0AAJ1D0D8_PANAN</name>
<sequence length="100" mass="10597">MDSITTSRNKARDIESEIVSRIAAEGVTAVAKKLGVDKSQVSRWQSRGGLVEKASRLLAALDFQQPAGMVIIKGDETGELAQCLIGMLEHIRSKDGGSGG</sequence>
<dbReference type="InterPro" id="IPR007933">
    <property type="entry name" value="Transcrpt_activ_CII"/>
</dbReference>
<gene>
    <name evidence="1" type="ORF">NB703_003038</name>
</gene>
<dbReference type="InterPro" id="IPR010982">
    <property type="entry name" value="Lambda_DNA-bd_dom_sf"/>
</dbReference>
<comment type="caution">
    <text evidence="1">The sequence shown here is derived from an EMBL/GenBank/DDBJ whole genome shotgun (WGS) entry which is preliminary data.</text>
</comment>
<proteinExistence type="predicted"/>
<evidence type="ECO:0000313" key="2">
    <source>
        <dbReference type="Proteomes" id="UP001208888"/>
    </source>
</evidence>
<accession>A0AAJ1D0D8</accession>
<dbReference type="Pfam" id="PF05269">
    <property type="entry name" value="Phage_CII"/>
    <property type="match status" value="1"/>
</dbReference>
<protein>
    <recommendedName>
        <fullName evidence="3">Bacteriophage CII protein</fullName>
    </recommendedName>
</protein>
<dbReference type="AlphaFoldDB" id="A0AAJ1D0D8"/>
<reference evidence="1" key="1">
    <citation type="submission" date="2022-06" db="EMBL/GenBank/DDBJ databases">
        <title>Dynamics of rice microbiomes reveals core vertical transmitted seed endophytes.</title>
        <authorList>
            <person name="Liao K."/>
            <person name="Zhang X."/>
        </authorList>
    </citation>
    <scope>NUCLEOTIDE SEQUENCE</scope>
    <source>
        <strain evidence="1">JT1-17</strain>
    </source>
</reference>